<reference evidence="1 2" key="1">
    <citation type="submission" date="2020-12" db="EMBL/GenBank/DDBJ databases">
        <title>Streptomyces typhae sp. nov., a novel endophytic actinomycete isolated from the root of cattail pollen (Typha angustifolia L.).</title>
        <authorList>
            <person name="Peng C."/>
            <person name="Liu C."/>
        </authorList>
    </citation>
    <scope>NUCLEOTIDE SEQUENCE [LARGE SCALE GENOMIC DNA]</scope>
    <source>
        <strain evidence="1 2">JCM 4753</strain>
    </source>
</reference>
<dbReference type="EMBL" id="JAEKOZ010000054">
    <property type="protein sequence ID" value="MBJ3813187.1"/>
    <property type="molecule type" value="Genomic_DNA"/>
</dbReference>
<protein>
    <submittedName>
        <fullName evidence="1">Uncharacterized protein</fullName>
    </submittedName>
</protein>
<dbReference type="Proteomes" id="UP000634780">
    <property type="component" value="Unassembled WGS sequence"/>
</dbReference>
<dbReference type="RefSeq" id="WP_190120596.1">
    <property type="nucleotide sequence ID" value="NZ_BMVR01000031.1"/>
</dbReference>
<keyword evidence="2" id="KW-1185">Reference proteome</keyword>
<name>A0ABS0XIY1_9ACTN</name>
<gene>
    <name evidence="1" type="ORF">JGB26_40095</name>
</gene>
<evidence type="ECO:0000313" key="2">
    <source>
        <dbReference type="Proteomes" id="UP000634780"/>
    </source>
</evidence>
<evidence type="ECO:0000313" key="1">
    <source>
        <dbReference type="EMBL" id="MBJ3813187.1"/>
    </source>
</evidence>
<comment type="caution">
    <text evidence="1">The sequence shown here is derived from an EMBL/GenBank/DDBJ whole genome shotgun (WGS) entry which is preliminary data.</text>
</comment>
<sequence length="64" mass="7228">MRSSPHRLRSWVQVRGKAIQERRSLSPGQHELDVPLVLIERVQGERHTHLAGPRVDIDRGVSAG</sequence>
<accession>A0ABS0XIY1</accession>
<organism evidence="1 2">
    <name type="scientific">Streptomyces flavofungini</name>
    <dbReference type="NCBI Taxonomy" id="68200"/>
    <lineage>
        <taxon>Bacteria</taxon>
        <taxon>Bacillati</taxon>
        <taxon>Actinomycetota</taxon>
        <taxon>Actinomycetes</taxon>
        <taxon>Kitasatosporales</taxon>
        <taxon>Streptomycetaceae</taxon>
        <taxon>Streptomyces</taxon>
    </lineage>
</organism>
<proteinExistence type="predicted"/>